<feature type="transmembrane region" description="Helical" evidence="2">
    <location>
        <begin position="114"/>
        <end position="143"/>
    </location>
</feature>
<dbReference type="AlphaFoldDB" id="A0A6J5YKX6"/>
<dbReference type="Gene3D" id="1.10.4160.10">
    <property type="entry name" value="Hydantoin permease"/>
    <property type="match status" value="1"/>
</dbReference>
<evidence type="ECO:0000313" key="3">
    <source>
        <dbReference type="EMBL" id="CAB4329617.1"/>
    </source>
</evidence>
<accession>A0A6J5YKX6</accession>
<evidence type="ECO:0000256" key="1">
    <source>
        <dbReference type="SAM" id="MobiDB-lite"/>
    </source>
</evidence>
<organism evidence="3">
    <name type="scientific">freshwater metagenome</name>
    <dbReference type="NCBI Taxonomy" id="449393"/>
    <lineage>
        <taxon>unclassified sequences</taxon>
        <taxon>metagenomes</taxon>
        <taxon>ecological metagenomes</taxon>
    </lineage>
</organism>
<keyword evidence="2" id="KW-0812">Transmembrane</keyword>
<feature type="transmembrane region" description="Helical" evidence="2">
    <location>
        <begin position="72"/>
        <end position="94"/>
    </location>
</feature>
<evidence type="ECO:0000256" key="2">
    <source>
        <dbReference type="SAM" id="Phobius"/>
    </source>
</evidence>
<reference evidence="3" key="1">
    <citation type="submission" date="2020-05" db="EMBL/GenBank/DDBJ databases">
        <authorList>
            <person name="Chiriac C."/>
            <person name="Salcher M."/>
            <person name="Ghai R."/>
            <person name="Kavagutti S V."/>
        </authorList>
    </citation>
    <scope>NUCLEOTIDE SEQUENCE</scope>
</reference>
<protein>
    <submittedName>
        <fullName evidence="3">Unannotated protein</fullName>
    </submittedName>
</protein>
<feature type="compositionally biased region" description="Pro residues" evidence="1">
    <location>
        <begin position="1"/>
        <end position="10"/>
    </location>
</feature>
<sequence length="145" mass="15621">MSTLPPPIPGTPKSGGVMKPPPIPSGFGGTTATTKIHAEDYVRASILPLIIALVATVASLFLTLFFRNISTWVNLLGYLLTPFLVIICAGLDSVQQRRKATTDLYFLENRKYSLFLRALSALALLISIPHINGIATTIAAWVADL</sequence>
<name>A0A6J5YKX6_9ZZZZ</name>
<keyword evidence="2" id="KW-0472">Membrane</keyword>
<dbReference type="EMBL" id="CAESAK010000003">
    <property type="protein sequence ID" value="CAB4329617.1"/>
    <property type="molecule type" value="Genomic_DNA"/>
</dbReference>
<proteinExistence type="predicted"/>
<feature type="transmembrane region" description="Helical" evidence="2">
    <location>
        <begin position="46"/>
        <end position="66"/>
    </location>
</feature>
<feature type="region of interest" description="Disordered" evidence="1">
    <location>
        <begin position="1"/>
        <end position="21"/>
    </location>
</feature>
<gene>
    <name evidence="3" type="ORF">UFOPK3775_00038</name>
</gene>
<keyword evidence="2" id="KW-1133">Transmembrane helix</keyword>